<organism evidence="2 3">
    <name type="scientific">Spelaeicoccus albus</name>
    <dbReference type="NCBI Taxonomy" id="1280376"/>
    <lineage>
        <taxon>Bacteria</taxon>
        <taxon>Bacillati</taxon>
        <taxon>Actinomycetota</taxon>
        <taxon>Actinomycetes</taxon>
        <taxon>Micrococcales</taxon>
        <taxon>Brevibacteriaceae</taxon>
        <taxon>Spelaeicoccus</taxon>
    </lineage>
</organism>
<feature type="transmembrane region" description="Helical" evidence="1">
    <location>
        <begin position="152"/>
        <end position="169"/>
    </location>
</feature>
<evidence type="ECO:0000256" key="1">
    <source>
        <dbReference type="SAM" id="Phobius"/>
    </source>
</evidence>
<dbReference type="AlphaFoldDB" id="A0A7Z0D1N7"/>
<dbReference type="GO" id="GO:0047355">
    <property type="term" value="F:CDP-glycerol glycerophosphotransferase activity"/>
    <property type="evidence" value="ECO:0007669"/>
    <property type="project" value="InterPro"/>
</dbReference>
<feature type="transmembrane region" description="Helical" evidence="1">
    <location>
        <begin position="769"/>
        <end position="789"/>
    </location>
</feature>
<feature type="transmembrane region" description="Helical" evidence="1">
    <location>
        <begin position="103"/>
        <end position="122"/>
    </location>
</feature>
<gene>
    <name evidence="2" type="ORF">BJY26_000736</name>
</gene>
<keyword evidence="1" id="KW-1133">Transmembrane helix</keyword>
<proteinExistence type="predicted"/>
<keyword evidence="1" id="KW-0472">Membrane</keyword>
<protein>
    <submittedName>
        <fullName evidence="2">CDP-glycerol glycerophosphotransferase (TagB/SpsB family)</fullName>
    </submittedName>
</protein>
<keyword evidence="3" id="KW-1185">Reference proteome</keyword>
<dbReference type="Gene3D" id="3.40.50.12580">
    <property type="match status" value="2"/>
</dbReference>
<comment type="caution">
    <text evidence="2">The sequence shown here is derived from an EMBL/GenBank/DDBJ whole genome shotgun (WGS) entry which is preliminary data.</text>
</comment>
<feature type="transmembrane region" description="Helical" evidence="1">
    <location>
        <begin position="663"/>
        <end position="681"/>
    </location>
</feature>
<keyword evidence="2" id="KW-0808">Transferase</keyword>
<feature type="transmembrane region" description="Helical" evidence="1">
    <location>
        <begin position="795"/>
        <end position="814"/>
    </location>
</feature>
<keyword evidence="1" id="KW-0812">Transmembrane</keyword>
<feature type="transmembrane region" description="Helical" evidence="1">
    <location>
        <begin position="693"/>
        <end position="713"/>
    </location>
</feature>
<evidence type="ECO:0000313" key="2">
    <source>
        <dbReference type="EMBL" id="NYI66430.1"/>
    </source>
</evidence>
<dbReference type="GO" id="GO:0016020">
    <property type="term" value="C:membrane"/>
    <property type="evidence" value="ECO:0007669"/>
    <property type="project" value="InterPro"/>
</dbReference>
<name>A0A7Z0D1N7_9MICO</name>
<sequence>MATNDHTAKPPQSAAALFSRSTILSTLSYCGGALGALLAAYLPLTSVSAGFFVGVVVIVLGLHVLTLWRNRSKLGHRATVRVLLAASVAVSFAHQGWSSAHLWMPAVSCAILATPIALESILGRATAKRRVFVAHLPGVTAAGLPPQLDRPIVTASAAIIAFGAITSVYGLAPVWWLVAAAAMDVAYGVIAAKVIASVRADMRLKRELPDAVRDYHPEFVIYNALPDLAPHQVMMWLPYLERTGHRFIVICRNEGPARAIAELTDAPVVTRRSVKDLESVLVGSINAVFYVNASSGNGTMVRYPDFNHVFLGHGDSDKPTSYNPLHAMYDKIFAAGPAAIRRYGAHGVLIGDDKFEIVGRPQLESVERTSTPIKEIDSPVVFYAPTWRGHVEETLLYSLPVAPGIIRALLARGATVIFRPHPFSYQFPDDVETIAKITAILEEDAARTGRNHLYGSAAETDHDVFELTNMSDAMISDVSSVVSDYLYSGKPFAMVAVSAHGADFVEQYPIAGASYVLEGDLSNLDEVLEELLREDPNRSRRLEMRADYLGDFPDENYGGHFVSAAQRMITTPRRHEDADLDEDTLATDAEPESQDVAIAGNGEASAAETNGDTGDLESDDAIVDSRSMTLTFRRLWTRLAGRTLLPTLFAVASLILLIVPAPVVAVVTVGLLGNVVHLYLNRRALKSRRQLTGMLRAVNSARTLLIFVFALVWTSTYGWSWEVIAGSAILVFTCVMETGLRKAWAATGVEARNLPGIETRGFQPVDRGAVAAGGSAATALWWIFAYFGVAPLIPFIVSLFPLAYGVLVYVSGIIRGRRSANLEEQLPSILESYGAEFAVYFGSTMGIRYQLGMWEEYFQRIGRPFIVVTRDLPMMRTAGQVTEAPVINRPTLRSLETVITPSLKVAFYVNNAGKNSHFIERREMTHVWLNHGDSEKPACFNPVHAIYDYIYAAGQAGIDRYARHGVEIPREKFKIVGRPQVEKIKRPDVPISRMDDKTVLYAPTWKGPYKDTEVYSLPSGVEIVSALLARGCTVIFRSHSFNYQFAESRAMIRQIGALLDADAARTGREHKWGTVAEQEMSLIDCFNSSDAMIADVSAVVSDYLQSGKPLAMVSVGRTRRQLTEDAPASKASYVIDGDLSNLQSALDDLLGADPLAQEREQMRVYYLGDFDPDRYADVFLHQAIEMIDAERELV</sequence>
<dbReference type="Pfam" id="PF04464">
    <property type="entry name" value="Glyphos_transf"/>
    <property type="match status" value="2"/>
</dbReference>
<dbReference type="EMBL" id="JACBZP010000001">
    <property type="protein sequence ID" value="NYI66430.1"/>
    <property type="molecule type" value="Genomic_DNA"/>
</dbReference>
<feature type="transmembrane region" description="Helical" evidence="1">
    <location>
        <begin position="21"/>
        <end position="42"/>
    </location>
</feature>
<dbReference type="InterPro" id="IPR007554">
    <property type="entry name" value="Glycerophosphate_synth"/>
</dbReference>
<reference evidence="2 3" key="1">
    <citation type="submission" date="2020-07" db="EMBL/GenBank/DDBJ databases">
        <title>Sequencing the genomes of 1000 actinobacteria strains.</title>
        <authorList>
            <person name="Klenk H.-P."/>
        </authorList>
    </citation>
    <scope>NUCLEOTIDE SEQUENCE [LARGE SCALE GENOMIC DNA]</scope>
    <source>
        <strain evidence="2 3">DSM 26341</strain>
    </source>
</reference>
<evidence type="ECO:0000313" key="3">
    <source>
        <dbReference type="Proteomes" id="UP000539111"/>
    </source>
</evidence>
<dbReference type="InterPro" id="IPR043148">
    <property type="entry name" value="TagF_C"/>
</dbReference>
<accession>A0A7Z0D1N7</accession>
<feature type="transmembrane region" description="Helical" evidence="1">
    <location>
        <begin position="80"/>
        <end position="97"/>
    </location>
</feature>
<dbReference type="RefSeq" id="WP_179425782.1">
    <property type="nucleotide sequence ID" value="NZ_JACBZP010000001.1"/>
</dbReference>
<feature type="transmembrane region" description="Helical" evidence="1">
    <location>
        <begin position="48"/>
        <end position="68"/>
    </location>
</feature>
<dbReference type="Proteomes" id="UP000539111">
    <property type="component" value="Unassembled WGS sequence"/>
</dbReference>